<dbReference type="PROSITE" id="PS50013">
    <property type="entry name" value="CHROMO_2"/>
    <property type="match status" value="1"/>
</dbReference>
<feature type="repeat" description="ANK" evidence="3">
    <location>
        <begin position="172"/>
        <end position="204"/>
    </location>
</feature>
<keyword evidence="1" id="KW-0677">Repeat</keyword>
<evidence type="ECO:0000256" key="1">
    <source>
        <dbReference type="ARBA" id="ARBA00022737"/>
    </source>
</evidence>
<evidence type="ECO:0000313" key="7">
    <source>
        <dbReference type="Proteomes" id="UP001418222"/>
    </source>
</evidence>
<dbReference type="SUPFAM" id="SSF48403">
    <property type="entry name" value="Ankyrin repeat"/>
    <property type="match status" value="1"/>
</dbReference>
<dbReference type="Pfam" id="PF00385">
    <property type="entry name" value="Chromo"/>
    <property type="match status" value="1"/>
</dbReference>
<sequence length="399" mass="43347">MEAALTPSSLPLLKQPLNFFKSPPLKPLIITIPAASYHSPRGRLPPAIRFATFQGQYPASPSPADESKTAAEPSPEDESYGEVNRIIGRRTVLTPIYEDDGSVSTSSSTEYLIQWKDGHSPSWIPSVAIASDVVAEYETPWWTAARKADASALSLLLSEGIVSRDPDADDADGRTALHFAAGLGSEECVRVLAVAGADVNRRDRTGNGLTPLHMAAGYGRAGAVRALVEEGADATAEDGRGRTALDLAREVVAVTPRGDFARRVGLEAAAAEVERAVYEWGEVERVVDVRGKADKREYLVEWRDGGDREWVRAAWVADDLAADFESGLEYGVVEEVVAEREAMAAQGKEYLVKWADIEEATWEPEENVDAELVQEFQRRKQKPDQKGNGSGVTEEKIVG</sequence>
<feature type="region of interest" description="Disordered" evidence="4">
    <location>
        <begin position="373"/>
        <end position="399"/>
    </location>
</feature>
<evidence type="ECO:0000256" key="4">
    <source>
        <dbReference type="SAM" id="MobiDB-lite"/>
    </source>
</evidence>
<dbReference type="InterPro" id="IPR030300">
    <property type="entry name" value="CPSRP43_chromodomain_3"/>
</dbReference>
<dbReference type="Pfam" id="PF13857">
    <property type="entry name" value="Ank_5"/>
    <property type="match status" value="1"/>
</dbReference>
<dbReference type="Gene3D" id="1.25.40.20">
    <property type="entry name" value="Ankyrin repeat-containing domain"/>
    <property type="match status" value="1"/>
</dbReference>
<dbReference type="PRINTS" id="PR01415">
    <property type="entry name" value="ANKYRIN"/>
</dbReference>
<dbReference type="PANTHER" id="PTHR24171:SF9">
    <property type="entry name" value="ANKYRIN REPEAT DOMAIN-CONTAINING PROTEIN 39"/>
    <property type="match status" value="1"/>
</dbReference>
<dbReference type="InterPro" id="IPR016197">
    <property type="entry name" value="Chromo-like_dom_sf"/>
</dbReference>
<dbReference type="PROSITE" id="PS50297">
    <property type="entry name" value="ANK_REP_REGION"/>
    <property type="match status" value="2"/>
</dbReference>
<gene>
    <name evidence="6" type="ORF">KSP39_PZI001002</name>
</gene>
<evidence type="ECO:0000259" key="5">
    <source>
        <dbReference type="PROSITE" id="PS50013"/>
    </source>
</evidence>
<dbReference type="PROSITE" id="PS50088">
    <property type="entry name" value="ANK_REPEAT"/>
    <property type="match status" value="2"/>
</dbReference>
<accession>A0AAP0GGA9</accession>
<evidence type="ECO:0000256" key="3">
    <source>
        <dbReference type="PROSITE-ProRule" id="PRU00023"/>
    </source>
</evidence>
<dbReference type="PANTHER" id="PTHR24171">
    <property type="entry name" value="ANKYRIN REPEAT DOMAIN-CONTAINING PROTEIN 39-RELATED"/>
    <property type="match status" value="1"/>
</dbReference>
<dbReference type="InterPro" id="IPR023780">
    <property type="entry name" value="Chromo_domain"/>
</dbReference>
<dbReference type="AlphaFoldDB" id="A0AAP0GGA9"/>
<evidence type="ECO:0000313" key="6">
    <source>
        <dbReference type="EMBL" id="KAK8957646.1"/>
    </source>
</evidence>
<evidence type="ECO:0000256" key="2">
    <source>
        <dbReference type="ARBA" id="ARBA00023043"/>
    </source>
</evidence>
<dbReference type="InterPro" id="IPR036770">
    <property type="entry name" value="Ankyrin_rpt-contain_sf"/>
</dbReference>
<feature type="region of interest" description="Disordered" evidence="4">
    <location>
        <begin position="55"/>
        <end position="81"/>
    </location>
</feature>
<keyword evidence="7" id="KW-1185">Reference proteome</keyword>
<dbReference type="EMBL" id="JBBWWQ010000001">
    <property type="protein sequence ID" value="KAK8957646.1"/>
    <property type="molecule type" value="Genomic_DNA"/>
</dbReference>
<comment type="caution">
    <text evidence="6">The sequence shown here is derived from an EMBL/GenBank/DDBJ whole genome shotgun (WGS) entry which is preliminary data.</text>
</comment>
<dbReference type="InterPro" id="IPR000953">
    <property type="entry name" value="Chromo/chromo_shadow_dom"/>
</dbReference>
<dbReference type="SUPFAM" id="SSF54160">
    <property type="entry name" value="Chromo domain-like"/>
    <property type="match status" value="3"/>
</dbReference>
<keyword evidence="2 3" id="KW-0040">ANK repeat</keyword>
<dbReference type="CDD" id="cd18628">
    <property type="entry name" value="CD3_cpSRP43_like"/>
    <property type="match status" value="1"/>
</dbReference>
<feature type="compositionally biased region" description="Basic and acidic residues" evidence="4">
    <location>
        <begin position="376"/>
        <end position="385"/>
    </location>
</feature>
<dbReference type="InterPro" id="IPR002110">
    <property type="entry name" value="Ankyrin_rpt"/>
</dbReference>
<dbReference type="SMART" id="SM00248">
    <property type="entry name" value="ANK"/>
    <property type="match status" value="3"/>
</dbReference>
<proteinExistence type="predicted"/>
<reference evidence="6 7" key="1">
    <citation type="journal article" date="2022" name="Nat. Plants">
        <title>Genomes of leafy and leafless Platanthera orchids illuminate the evolution of mycoheterotrophy.</title>
        <authorList>
            <person name="Li M.H."/>
            <person name="Liu K.W."/>
            <person name="Li Z."/>
            <person name="Lu H.C."/>
            <person name="Ye Q.L."/>
            <person name="Zhang D."/>
            <person name="Wang J.Y."/>
            <person name="Li Y.F."/>
            <person name="Zhong Z.M."/>
            <person name="Liu X."/>
            <person name="Yu X."/>
            <person name="Liu D.K."/>
            <person name="Tu X.D."/>
            <person name="Liu B."/>
            <person name="Hao Y."/>
            <person name="Liao X.Y."/>
            <person name="Jiang Y.T."/>
            <person name="Sun W.H."/>
            <person name="Chen J."/>
            <person name="Chen Y.Q."/>
            <person name="Ai Y."/>
            <person name="Zhai J.W."/>
            <person name="Wu S.S."/>
            <person name="Zhou Z."/>
            <person name="Hsiao Y.Y."/>
            <person name="Wu W.L."/>
            <person name="Chen Y.Y."/>
            <person name="Lin Y.F."/>
            <person name="Hsu J.L."/>
            <person name="Li C.Y."/>
            <person name="Wang Z.W."/>
            <person name="Zhao X."/>
            <person name="Zhong W.Y."/>
            <person name="Ma X.K."/>
            <person name="Ma L."/>
            <person name="Huang J."/>
            <person name="Chen G.Z."/>
            <person name="Huang M.Z."/>
            <person name="Huang L."/>
            <person name="Peng D.H."/>
            <person name="Luo Y.B."/>
            <person name="Zou S.Q."/>
            <person name="Chen S.P."/>
            <person name="Lan S."/>
            <person name="Tsai W.C."/>
            <person name="Van de Peer Y."/>
            <person name="Liu Z.J."/>
        </authorList>
    </citation>
    <scope>NUCLEOTIDE SEQUENCE [LARGE SCALE GENOMIC DNA]</scope>
    <source>
        <strain evidence="6">Lor287</strain>
    </source>
</reference>
<dbReference type="Gene3D" id="2.40.50.40">
    <property type="match status" value="3"/>
</dbReference>
<dbReference type="Proteomes" id="UP001418222">
    <property type="component" value="Unassembled WGS sequence"/>
</dbReference>
<feature type="domain" description="Chromo" evidence="5">
    <location>
        <begin position="331"/>
        <end position="388"/>
    </location>
</feature>
<name>A0AAP0GGA9_9ASPA</name>
<protein>
    <recommendedName>
        <fullName evidence="5">Chromo domain-containing protein</fullName>
    </recommendedName>
</protein>
<feature type="repeat" description="ANK" evidence="3">
    <location>
        <begin position="207"/>
        <end position="239"/>
    </location>
</feature>
<organism evidence="6 7">
    <name type="scientific">Platanthera zijinensis</name>
    <dbReference type="NCBI Taxonomy" id="2320716"/>
    <lineage>
        <taxon>Eukaryota</taxon>
        <taxon>Viridiplantae</taxon>
        <taxon>Streptophyta</taxon>
        <taxon>Embryophyta</taxon>
        <taxon>Tracheophyta</taxon>
        <taxon>Spermatophyta</taxon>
        <taxon>Magnoliopsida</taxon>
        <taxon>Liliopsida</taxon>
        <taxon>Asparagales</taxon>
        <taxon>Orchidaceae</taxon>
        <taxon>Orchidoideae</taxon>
        <taxon>Orchideae</taxon>
        <taxon>Orchidinae</taxon>
        <taxon>Platanthera</taxon>
    </lineage>
</organism>
<dbReference type="SMART" id="SM00298">
    <property type="entry name" value="CHROMO"/>
    <property type="match status" value="3"/>
</dbReference>